<dbReference type="PATRIC" id="fig|33051.5.peg.327"/>
<dbReference type="EMBL" id="LDTC01000113">
    <property type="protein sequence ID" value="KTW09919.1"/>
    <property type="molecule type" value="Genomic_DNA"/>
</dbReference>
<organism evidence="1 2">
    <name type="scientific">Sphingomonas sanguinis</name>
    <dbReference type="NCBI Taxonomy" id="33051"/>
    <lineage>
        <taxon>Bacteria</taxon>
        <taxon>Pseudomonadati</taxon>
        <taxon>Pseudomonadota</taxon>
        <taxon>Alphaproteobacteria</taxon>
        <taxon>Sphingomonadales</taxon>
        <taxon>Sphingomonadaceae</taxon>
        <taxon>Sphingomonas</taxon>
    </lineage>
</organism>
<accession>A0A147J5V6</accession>
<reference evidence="1 2" key="1">
    <citation type="journal article" date="2016" name="Front. Microbiol.">
        <title>Genomic Resource of Rice Seed Associated Bacteria.</title>
        <authorList>
            <person name="Midha S."/>
            <person name="Bansal K."/>
            <person name="Sharma S."/>
            <person name="Kumar N."/>
            <person name="Patil P.P."/>
            <person name="Chaudhry V."/>
            <person name="Patil P.B."/>
        </authorList>
    </citation>
    <scope>NUCLEOTIDE SEQUENCE [LARGE SCALE GENOMIC DNA]</scope>
    <source>
        <strain evidence="1 2">NS258</strain>
    </source>
</reference>
<comment type="caution">
    <text evidence="1">The sequence shown here is derived from an EMBL/GenBank/DDBJ whole genome shotgun (WGS) entry which is preliminary data.</text>
</comment>
<dbReference type="RefSeq" id="WP_058717710.1">
    <property type="nucleotide sequence ID" value="NZ_LDTC01000113.1"/>
</dbReference>
<sequence length="106" mass="11067">MSGAGTQAAIDADRVGRQILAGFGIVIAVEIIVQPAFRILPLSWEEQREGGGFAFRANIAATAFAQQRAGGARAAPEFGLSALSALAAQAEQCMQRALADIIDLPR</sequence>
<name>A0A147J5V6_9SPHN</name>
<evidence type="ECO:0000313" key="2">
    <source>
        <dbReference type="Proteomes" id="UP000074410"/>
    </source>
</evidence>
<evidence type="ECO:0000313" key="1">
    <source>
        <dbReference type="EMBL" id="KTW09919.1"/>
    </source>
</evidence>
<proteinExistence type="predicted"/>
<dbReference type="AlphaFoldDB" id="A0A147J5V6"/>
<protein>
    <submittedName>
        <fullName evidence="1">Uncharacterized protein</fullName>
    </submittedName>
</protein>
<dbReference type="Proteomes" id="UP000074410">
    <property type="component" value="Unassembled WGS sequence"/>
</dbReference>
<gene>
    <name evidence="1" type="ORF">NS258_14150</name>
</gene>